<evidence type="ECO:0000256" key="1">
    <source>
        <dbReference type="SAM" id="MobiDB-lite"/>
    </source>
</evidence>
<reference evidence="3" key="1">
    <citation type="journal article" date="2019" name="Int. J. Syst. Evol. Microbiol.">
        <title>The Global Catalogue of Microorganisms (GCM) 10K type strain sequencing project: providing services to taxonomists for standard genome sequencing and annotation.</title>
        <authorList>
            <consortium name="The Broad Institute Genomics Platform"/>
            <consortium name="The Broad Institute Genome Sequencing Center for Infectious Disease"/>
            <person name="Wu L."/>
            <person name="Ma J."/>
        </authorList>
    </citation>
    <scope>NUCLEOTIDE SEQUENCE [LARGE SCALE GENOMIC DNA]</scope>
    <source>
        <strain evidence="3">JCM 17316</strain>
    </source>
</reference>
<gene>
    <name evidence="2" type="ORF">GCM10022416_25690</name>
</gene>
<comment type="caution">
    <text evidence="2">The sequence shown here is derived from an EMBL/GenBank/DDBJ whole genome shotgun (WGS) entry which is preliminary data.</text>
</comment>
<feature type="region of interest" description="Disordered" evidence="1">
    <location>
        <begin position="48"/>
        <end position="79"/>
    </location>
</feature>
<organism evidence="2 3">
    <name type="scientific">Actinomadura keratinilytica</name>
    <dbReference type="NCBI Taxonomy" id="547461"/>
    <lineage>
        <taxon>Bacteria</taxon>
        <taxon>Bacillati</taxon>
        <taxon>Actinomycetota</taxon>
        <taxon>Actinomycetes</taxon>
        <taxon>Streptosporangiales</taxon>
        <taxon>Thermomonosporaceae</taxon>
        <taxon>Actinomadura</taxon>
    </lineage>
</organism>
<name>A0ABP7YPX1_9ACTN</name>
<dbReference type="EMBL" id="BAABDO010000029">
    <property type="protein sequence ID" value="GAA4139428.1"/>
    <property type="molecule type" value="Genomic_DNA"/>
</dbReference>
<evidence type="ECO:0000313" key="2">
    <source>
        <dbReference type="EMBL" id="GAA4139428.1"/>
    </source>
</evidence>
<dbReference type="Proteomes" id="UP001500266">
    <property type="component" value="Unassembled WGS sequence"/>
</dbReference>
<evidence type="ECO:0000313" key="3">
    <source>
        <dbReference type="Proteomes" id="UP001500266"/>
    </source>
</evidence>
<protein>
    <submittedName>
        <fullName evidence="2">Uncharacterized protein</fullName>
    </submittedName>
</protein>
<proteinExistence type="predicted"/>
<keyword evidence="3" id="KW-1185">Reference proteome</keyword>
<accession>A0ABP7YPX1</accession>
<sequence length="113" mass="11566">MTPAAPAAGVTAFRLSPHMAARCGGGPHAADPPGTPLATAAWFDSLRGTLRAPTGGRATSGAPRPSRPPPTPADARRPVCRRPFAPSRRWASPGDLPSVWVTIAAISWNGVGP</sequence>